<reference evidence="2 3" key="1">
    <citation type="submission" date="2018-07" db="EMBL/GenBank/DDBJ databases">
        <title>High-quality-draft genome sequence of Gaiella occulta.</title>
        <authorList>
            <person name="Severino R."/>
            <person name="Froufe H.J.C."/>
            <person name="Rainey F.A."/>
            <person name="Barroso C."/>
            <person name="Albuquerque L."/>
            <person name="Lobo-Da-Cunha A."/>
            <person name="Da Costa M.S."/>
            <person name="Egas C."/>
        </authorList>
    </citation>
    <scope>NUCLEOTIDE SEQUENCE [LARGE SCALE GENOMIC DNA]</scope>
    <source>
        <strain evidence="2 3">F2-233</strain>
    </source>
</reference>
<name>A0A7M2YZF3_9ACTN</name>
<organism evidence="2 3">
    <name type="scientific">Gaiella occulta</name>
    <dbReference type="NCBI Taxonomy" id="1002870"/>
    <lineage>
        <taxon>Bacteria</taxon>
        <taxon>Bacillati</taxon>
        <taxon>Actinomycetota</taxon>
        <taxon>Thermoleophilia</taxon>
        <taxon>Gaiellales</taxon>
        <taxon>Gaiellaceae</taxon>
        <taxon>Gaiella</taxon>
    </lineage>
</organism>
<dbReference type="EMBL" id="QQZY01000003">
    <property type="protein sequence ID" value="RDI74889.1"/>
    <property type="molecule type" value="Genomic_DNA"/>
</dbReference>
<evidence type="ECO:0000259" key="1">
    <source>
        <dbReference type="PROSITE" id="PS50943"/>
    </source>
</evidence>
<evidence type="ECO:0000313" key="3">
    <source>
        <dbReference type="Proteomes" id="UP000254134"/>
    </source>
</evidence>
<accession>A0A7M2YZF3</accession>
<dbReference type="PROSITE" id="PS50943">
    <property type="entry name" value="HTH_CROC1"/>
    <property type="match status" value="1"/>
</dbReference>
<dbReference type="SUPFAM" id="SSF47413">
    <property type="entry name" value="lambda repressor-like DNA-binding domains"/>
    <property type="match status" value="1"/>
</dbReference>
<dbReference type="InterPro" id="IPR001387">
    <property type="entry name" value="Cro/C1-type_HTH"/>
</dbReference>
<keyword evidence="3" id="KW-1185">Reference proteome</keyword>
<dbReference type="Gene3D" id="1.10.260.40">
    <property type="entry name" value="lambda repressor-like DNA-binding domains"/>
    <property type="match status" value="1"/>
</dbReference>
<dbReference type="Proteomes" id="UP000254134">
    <property type="component" value="Unassembled WGS sequence"/>
</dbReference>
<dbReference type="GO" id="GO:0003677">
    <property type="term" value="F:DNA binding"/>
    <property type="evidence" value="ECO:0007669"/>
    <property type="project" value="InterPro"/>
</dbReference>
<dbReference type="AlphaFoldDB" id="A0A7M2YZF3"/>
<sequence>MRGGELIREARSRAGLTQAELAERAQRDRSVIARWEQGIVSPPVESLIACVQACGYDLPLVLVPLDTADDERLRQALRLSPLERARQMLEQLAHEREGRG</sequence>
<dbReference type="SMART" id="SM00530">
    <property type="entry name" value="HTH_XRE"/>
    <property type="match status" value="1"/>
</dbReference>
<feature type="domain" description="HTH cro/C1-type" evidence="1">
    <location>
        <begin position="7"/>
        <end position="61"/>
    </location>
</feature>
<dbReference type="RefSeq" id="WP_114796166.1">
    <property type="nucleotide sequence ID" value="NZ_QQZY01000003.1"/>
</dbReference>
<dbReference type="CDD" id="cd00093">
    <property type="entry name" value="HTH_XRE"/>
    <property type="match status" value="1"/>
</dbReference>
<protein>
    <submittedName>
        <fullName evidence="2">MBF1-like transcription factor</fullName>
    </submittedName>
</protein>
<reference evidence="3" key="2">
    <citation type="journal article" date="2019" name="MicrobiologyOpen">
        <title>High-quality draft genome sequence of Gaiella occulta isolated from a 150 meter deep mineral water borehole and comparison with the genome sequences of other deep-branching lineages of the phylum Actinobacteria.</title>
        <authorList>
            <person name="Severino R."/>
            <person name="Froufe H.J.C."/>
            <person name="Barroso C."/>
            <person name="Albuquerque L."/>
            <person name="Lobo-da-Cunha A."/>
            <person name="da Costa M.S."/>
            <person name="Egas C."/>
        </authorList>
    </citation>
    <scope>NUCLEOTIDE SEQUENCE [LARGE SCALE GENOMIC DNA]</scope>
    <source>
        <strain evidence="3">F2-233</strain>
    </source>
</reference>
<proteinExistence type="predicted"/>
<gene>
    <name evidence="2" type="ORF">Gocc_1778</name>
</gene>
<comment type="caution">
    <text evidence="2">The sequence shown here is derived from an EMBL/GenBank/DDBJ whole genome shotgun (WGS) entry which is preliminary data.</text>
</comment>
<dbReference type="InterPro" id="IPR010982">
    <property type="entry name" value="Lambda_DNA-bd_dom_sf"/>
</dbReference>
<dbReference type="OrthoDB" id="6401124at2"/>
<dbReference type="Pfam" id="PF13560">
    <property type="entry name" value="HTH_31"/>
    <property type="match status" value="1"/>
</dbReference>
<evidence type="ECO:0000313" key="2">
    <source>
        <dbReference type="EMBL" id="RDI74889.1"/>
    </source>
</evidence>